<evidence type="ECO:0000256" key="7">
    <source>
        <dbReference type="ARBA" id="ARBA00022723"/>
    </source>
</evidence>
<feature type="binding site" evidence="12">
    <location>
        <position position="114"/>
    </location>
    <ligand>
        <name>Mg(2+)</name>
        <dbReference type="ChEBI" id="CHEBI:18420"/>
    </ligand>
</feature>
<dbReference type="GO" id="GO:0008781">
    <property type="term" value="F:N-acylneuraminate cytidylyltransferase activity"/>
    <property type="evidence" value="ECO:0007669"/>
    <property type="project" value="TreeGrafter"/>
</dbReference>
<dbReference type="Pfam" id="PF08282">
    <property type="entry name" value="Hydrolase_3"/>
    <property type="match status" value="1"/>
</dbReference>
<dbReference type="SUPFAM" id="SSF56784">
    <property type="entry name" value="HAD-like"/>
    <property type="match status" value="1"/>
</dbReference>
<sequence>MPAYPADVLERAARIRLIGFDVDGTLTDGGLQFDSDGREHKRFHVQDGLGLVLLRQAGIEVALVSARRSEVTLARGRELKVARLHIGERGKLECMRGIAAEMGIGMDQAAFMGDDLPDLATMRAVGLAIAPANAHPWVLPATHWVTPQRGGDGAARDACDLLLHAQGKVEAILEHGEHP</sequence>
<proteinExistence type="inferred from homology"/>
<feature type="binding site" evidence="12">
    <location>
        <position position="21"/>
    </location>
    <ligand>
        <name>Mg(2+)</name>
        <dbReference type="ChEBI" id="CHEBI:18420"/>
    </ligand>
</feature>
<evidence type="ECO:0000256" key="6">
    <source>
        <dbReference type="ARBA" id="ARBA00020092"/>
    </source>
</evidence>
<evidence type="ECO:0000256" key="4">
    <source>
        <dbReference type="ARBA" id="ARBA00011881"/>
    </source>
</evidence>
<evidence type="ECO:0000256" key="10">
    <source>
        <dbReference type="ARBA" id="ARBA00031051"/>
    </source>
</evidence>
<evidence type="ECO:0000256" key="5">
    <source>
        <dbReference type="ARBA" id="ARBA00013066"/>
    </source>
</evidence>
<evidence type="ECO:0000256" key="12">
    <source>
        <dbReference type="PIRSR" id="PIRSR006118-2"/>
    </source>
</evidence>
<evidence type="ECO:0000256" key="3">
    <source>
        <dbReference type="ARBA" id="ARBA00005893"/>
    </source>
</evidence>
<dbReference type="CDD" id="cd01630">
    <property type="entry name" value="HAD_KDO-like"/>
    <property type="match status" value="1"/>
</dbReference>
<comment type="cofactor">
    <cofactor evidence="2 11 12">
        <name>Mg(2+)</name>
        <dbReference type="ChEBI" id="CHEBI:18420"/>
    </cofactor>
</comment>
<feature type="binding site" evidence="12">
    <location>
        <position position="23"/>
    </location>
    <ligand>
        <name>substrate</name>
    </ligand>
</feature>
<reference evidence="13 14" key="1">
    <citation type="submission" date="2019-04" db="EMBL/GenBank/DDBJ databases">
        <authorList>
            <person name="Grouzdev D.S."/>
            <person name="Nazina T.N."/>
        </authorList>
    </citation>
    <scope>NUCLEOTIDE SEQUENCE [LARGE SCALE GENOMIC DNA]</scope>
    <source>
        <strain evidence="13 14">SHC 3-19</strain>
    </source>
</reference>
<gene>
    <name evidence="13" type="ORF">E5S66_04190</name>
</gene>
<dbReference type="PANTHER" id="PTHR21485:SF3">
    <property type="entry name" value="N-ACYLNEURAMINATE CYTIDYLYLTRANSFERASE"/>
    <property type="match status" value="1"/>
</dbReference>
<dbReference type="Proteomes" id="UP000308508">
    <property type="component" value="Unassembled WGS sequence"/>
</dbReference>
<keyword evidence="7 11" id="KW-0479">Metal-binding</keyword>
<dbReference type="SFLD" id="SFLDG01136">
    <property type="entry name" value="C1.6:_Phosphoserine_Phosphatas"/>
    <property type="match status" value="1"/>
</dbReference>
<comment type="catalytic activity">
    <reaction evidence="1 11">
        <text>3-deoxy-alpha-D-manno-2-octulosonate-8-phosphate + H2O = 3-deoxy-alpha-D-manno-oct-2-ulosonate + phosphate</text>
        <dbReference type="Rhea" id="RHEA:11500"/>
        <dbReference type="ChEBI" id="CHEBI:15377"/>
        <dbReference type="ChEBI" id="CHEBI:43474"/>
        <dbReference type="ChEBI" id="CHEBI:85985"/>
        <dbReference type="ChEBI" id="CHEBI:85986"/>
        <dbReference type="EC" id="3.1.3.45"/>
    </reaction>
</comment>
<dbReference type="AlphaFoldDB" id="A0A5R9PID4"/>
<keyword evidence="11" id="KW-0448">Lipopolysaccharide biosynthesis</keyword>
<evidence type="ECO:0000313" key="14">
    <source>
        <dbReference type="Proteomes" id="UP000308508"/>
    </source>
</evidence>
<dbReference type="Gene3D" id="3.40.50.1000">
    <property type="entry name" value="HAD superfamily/HAD-like"/>
    <property type="match status" value="1"/>
</dbReference>
<keyword evidence="8 11" id="KW-0378">Hydrolase</keyword>
<protein>
    <recommendedName>
        <fullName evidence="6 11">3-deoxy-D-manno-octulosonate 8-phosphate phosphatase KdsC</fullName>
        <ecNumber evidence="5 11">3.1.3.45</ecNumber>
    </recommendedName>
    <alternativeName>
        <fullName evidence="10 11">KDO 8-P phosphatase</fullName>
    </alternativeName>
</protein>
<dbReference type="InterPro" id="IPR036412">
    <property type="entry name" value="HAD-like_sf"/>
</dbReference>
<dbReference type="EC" id="3.1.3.45" evidence="5 11"/>
<dbReference type="GO" id="GO:0019143">
    <property type="term" value="F:3-deoxy-manno-octulosonate-8-phosphatase activity"/>
    <property type="evidence" value="ECO:0007669"/>
    <property type="project" value="UniProtKB-UniRule"/>
</dbReference>
<dbReference type="GO" id="GO:0046872">
    <property type="term" value="F:metal ion binding"/>
    <property type="evidence" value="ECO:0007669"/>
    <property type="project" value="UniProtKB-UniRule"/>
</dbReference>
<comment type="function">
    <text evidence="11">Catalyzes the hydrolysis of 3-deoxy-D-manno-octulosonate 8-phosphate (KDO 8-P) to 3-deoxy-D-manno-octulosonate (KDO) and inorganic phosphate.</text>
</comment>
<dbReference type="InterPro" id="IPR010023">
    <property type="entry name" value="KdsC_fam"/>
</dbReference>
<evidence type="ECO:0000256" key="9">
    <source>
        <dbReference type="ARBA" id="ARBA00022842"/>
    </source>
</evidence>
<comment type="subunit">
    <text evidence="4 11">Homotetramer.</text>
</comment>
<dbReference type="FunFam" id="3.40.50.1000:FF:000029">
    <property type="entry name" value="3-deoxy-D-manno-octulosonate 8-phosphate phosphatase KdsC"/>
    <property type="match status" value="1"/>
</dbReference>
<keyword evidence="14" id="KW-1185">Reference proteome</keyword>
<evidence type="ECO:0000313" key="13">
    <source>
        <dbReference type="EMBL" id="TLX23291.1"/>
    </source>
</evidence>
<dbReference type="GO" id="GO:0009103">
    <property type="term" value="P:lipopolysaccharide biosynthetic process"/>
    <property type="evidence" value="ECO:0007669"/>
    <property type="project" value="UniProtKB-UniRule"/>
</dbReference>
<dbReference type="InterPro" id="IPR023214">
    <property type="entry name" value="HAD_sf"/>
</dbReference>
<evidence type="ECO:0000256" key="8">
    <source>
        <dbReference type="ARBA" id="ARBA00022801"/>
    </source>
</evidence>
<dbReference type="EMBL" id="SROY01000001">
    <property type="protein sequence ID" value="TLX23291.1"/>
    <property type="molecule type" value="Genomic_DNA"/>
</dbReference>
<evidence type="ECO:0000256" key="11">
    <source>
        <dbReference type="PIRNR" id="PIRNR006118"/>
    </source>
</evidence>
<comment type="caution">
    <text evidence="13">The sequence shown here is derived from an EMBL/GenBank/DDBJ whole genome shotgun (WGS) entry which is preliminary data.</text>
</comment>
<dbReference type="STRING" id="1123377.GCA_000423885_02581"/>
<dbReference type="InterPro" id="IPR050793">
    <property type="entry name" value="CMP-NeuNAc_synthase"/>
</dbReference>
<accession>A0A5R9PID4</accession>
<evidence type="ECO:0000256" key="1">
    <source>
        <dbReference type="ARBA" id="ARBA00000898"/>
    </source>
</evidence>
<evidence type="ECO:0000256" key="2">
    <source>
        <dbReference type="ARBA" id="ARBA00001946"/>
    </source>
</evidence>
<organism evidence="13 14">
    <name type="scientific">Thermomonas fusca</name>
    <dbReference type="NCBI Taxonomy" id="215690"/>
    <lineage>
        <taxon>Bacteria</taxon>
        <taxon>Pseudomonadati</taxon>
        <taxon>Pseudomonadota</taxon>
        <taxon>Gammaproteobacteria</taxon>
        <taxon>Lysobacterales</taxon>
        <taxon>Lysobacteraceae</taxon>
        <taxon>Thermomonas</taxon>
    </lineage>
</organism>
<comment type="similarity">
    <text evidence="3 11">Belongs to the KdsC family.</text>
</comment>
<name>A0A5R9PID4_9GAMM</name>
<dbReference type="PIRSF" id="PIRSF006118">
    <property type="entry name" value="KDO8-P_Ptase"/>
    <property type="match status" value="1"/>
</dbReference>
<dbReference type="SFLD" id="SFLDS00003">
    <property type="entry name" value="Haloacid_Dehalogenase"/>
    <property type="match status" value="1"/>
</dbReference>
<dbReference type="NCBIfam" id="TIGR01670">
    <property type="entry name" value="KdsC-phosphatas"/>
    <property type="match status" value="1"/>
</dbReference>
<keyword evidence="9 11" id="KW-0460">Magnesium</keyword>
<dbReference type="PANTHER" id="PTHR21485">
    <property type="entry name" value="HAD SUPERFAMILY MEMBERS CMAS AND KDSC"/>
    <property type="match status" value="1"/>
</dbReference>
<dbReference type="SFLD" id="SFLDG01138">
    <property type="entry name" value="C1.6.2:_Deoxy-d-mannose-octulo"/>
    <property type="match status" value="1"/>
</dbReference>